<dbReference type="SUPFAM" id="SSF47473">
    <property type="entry name" value="EF-hand"/>
    <property type="match status" value="1"/>
</dbReference>
<feature type="domain" description="EF-hand" evidence="4">
    <location>
        <begin position="603"/>
        <end position="638"/>
    </location>
</feature>
<dbReference type="InterPro" id="IPR018247">
    <property type="entry name" value="EF_Hand_1_Ca_BS"/>
</dbReference>
<feature type="domain" description="EF-hand" evidence="4">
    <location>
        <begin position="1497"/>
        <end position="1532"/>
    </location>
</feature>
<feature type="compositionally biased region" description="Basic and acidic residues" evidence="2">
    <location>
        <begin position="222"/>
        <end position="231"/>
    </location>
</feature>
<feature type="compositionally biased region" description="Low complexity" evidence="2">
    <location>
        <begin position="297"/>
        <end position="306"/>
    </location>
</feature>
<protein>
    <recommendedName>
        <fullName evidence="4">EF-hand domain-containing protein</fullName>
    </recommendedName>
</protein>
<feature type="region of interest" description="Disordered" evidence="2">
    <location>
        <begin position="1"/>
        <end position="38"/>
    </location>
</feature>
<keyword evidence="3" id="KW-0812">Transmembrane</keyword>
<dbReference type="CDD" id="cd00051">
    <property type="entry name" value="EFh"/>
    <property type="match status" value="1"/>
</dbReference>
<sequence>MQTEDDPRGPAALAGGGQLSDSTGAAAIDSTLLQDPPVVSPYEQTLARIAAKNADRTSADQSTDGLHELARRPKFRVPPIEATAAAATAPRTSTATANTRSPKVWRVSMGTSPQVAEERILKQPLPESANLPVSPNTLAHQRSRSLGAALSATPSTSEYVAALKSNRSMHSMRAAEVAAAAQLARDLSAVVAESAGAAPIPHLPFSSVAPAANQADPTSTKGRFDDGDHHQLLPGARKAQSFGGIFEWLFGGKGKLDNGFGHSTPRDTYIGSGMNAVVPAINTGRQLFPEYGHHHSSSGMSSPSSPAAETPGGSCGHTRNMKRKEKLEMAMGGGMGHRHRSGSYKYKVPFGETKAGRASRSTVRLLVFAFLLGSIAGIYLLCAWVLGNYEVSRTFDGAATMVVIVSGCDVVVQGGTEARVTVHGLLTGISSVEWFLPASQQVSVVGADDCTDEIMMRCHDLCRVVVECPPGTAHIRVQQSAEDSALAPLVTVTGDVDVGLVEVRGAVSWATAGPTLGVEFQSGAKITEAIAYTSAGHIVANGVNFGKANFWSISGSVIVTATALESDGAVVNFRQPEGKTCVAVVGAANITASAPWELGSPVNDPSSAARVMATFDVDNNLQVDTTEFVNAIATLNKCCGSGCPLYTFCNPLRFETFNQITSVDDQETVSLLGELAFLQRIVDLNYTWAVPRHDTMVTASFSPAALSSKSFTLRSEAGEVRFTAAPGDAAAAVAAVVGDLSDTVVAQTYVPGGRQSGVRLNKKGADALRGQLYDAFVATTIDVLAIIQVEGSPGVPASRWMYSNREFFIDMEPALMELVSAGVNVPTLLRFQVRMASDDCAASGAVSDDNATLAGEVYRQLRYTLVERGSTTLRGTLIQISPDHKAPYESKRFYSFTYDSTDDIWVQRTFIGRHTKVILASIILSYISSLILALVSLFYFNRFATQKMKTLFTQEFVKKQLNMSRLRAQEIDHAKKVGRVLAEQVTLARSLVANNKAAYAVRLESASPFQSPLVLTRKLIIEPIRRQYINSAKMFMAENYTLHSRFSLDFNRIGSTSRQTSVPLMSNGSRVSRPVPACLLADVYAQFQWYCMQQDLSAMPRTEFLRFLIAKCELRVKTIWFERIQGLLWLREPEKPSKPLLPGSSRDEVTRAFFETYTNFTGNPKSDLVDLTAYPNTAMEDRKEVLLHRLRTFCEESGCEVPEDWADTTTGSPQLCHDIVRMFPELSVVRIQLREIVGLEPRQAKRGSGDGAESKQVLLRDADGRSWFGSQRISHQFVVIEALTVLAHVAIMFLAPCVALWHVMRIQEVYAVTTAMGNPLRGTHLLQLPFLIQGKQVMPMVTTFAWFQVAFMCVCFLRIFLHYLDIQEDSAVRRYLYKMFAVFIYLYLLVMTTYVSVVAMWLLLASVLRPTSLMPYGCALVSLFVLPLYMSRRMSKAASAVRLSLRDFLDARVIDSVKSAMTLRRETAKIDGAGDGDGDDARASEASTQLISQAIVNGKVTAADIFSAVDTDNSDDITMEELADYMKQMDINMSSMRLERLFAYCDTDGSGNISQMEFEQGWEYIMDEMSNDLLESMGLSPNHQMVTIITLFTVALLVICFLFLAIYSYNNEDSFASSVQSILVVASSTLVTNAKKTINEDPKTLNKKINQFIHDDAGDNNEE</sequence>
<dbReference type="EMBL" id="HBFC01029089">
    <property type="protein sequence ID" value="CAD8716586.1"/>
    <property type="molecule type" value="Transcribed_RNA"/>
</dbReference>
<feature type="transmembrane region" description="Helical" evidence="3">
    <location>
        <begin position="365"/>
        <end position="386"/>
    </location>
</feature>
<dbReference type="Gene3D" id="1.10.238.10">
    <property type="entry name" value="EF-hand"/>
    <property type="match status" value="1"/>
</dbReference>
<feature type="transmembrane region" description="Helical" evidence="3">
    <location>
        <begin position="1277"/>
        <end position="1301"/>
    </location>
</feature>
<dbReference type="SMART" id="SM00054">
    <property type="entry name" value="EFh"/>
    <property type="match status" value="3"/>
</dbReference>
<feature type="transmembrane region" description="Helical" evidence="3">
    <location>
        <begin position="1586"/>
        <end position="1609"/>
    </location>
</feature>
<dbReference type="PROSITE" id="PS00018">
    <property type="entry name" value="EF_HAND_1"/>
    <property type="match status" value="2"/>
</dbReference>
<feature type="region of interest" description="Disordered" evidence="2">
    <location>
        <begin position="50"/>
        <end position="73"/>
    </location>
</feature>
<reference evidence="5" key="1">
    <citation type="submission" date="2021-01" db="EMBL/GenBank/DDBJ databases">
        <authorList>
            <person name="Corre E."/>
            <person name="Pelletier E."/>
            <person name="Niang G."/>
            <person name="Scheremetjew M."/>
            <person name="Finn R."/>
            <person name="Kale V."/>
            <person name="Holt S."/>
            <person name="Cochrane G."/>
            <person name="Meng A."/>
            <person name="Brown T."/>
            <person name="Cohen L."/>
        </authorList>
    </citation>
    <scope>NUCLEOTIDE SEQUENCE</scope>
    <source>
        <strain evidence="5">SL-175</strain>
    </source>
</reference>
<dbReference type="InterPro" id="IPR011992">
    <property type="entry name" value="EF-hand-dom_pair"/>
</dbReference>
<feature type="domain" description="EF-hand" evidence="4">
    <location>
        <begin position="1533"/>
        <end position="1568"/>
    </location>
</feature>
<evidence type="ECO:0000259" key="4">
    <source>
        <dbReference type="PROSITE" id="PS50222"/>
    </source>
</evidence>
<dbReference type="GO" id="GO:0005509">
    <property type="term" value="F:calcium ion binding"/>
    <property type="evidence" value="ECO:0007669"/>
    <property type="project" value="InterPro"/>
</dbReference>
<name>A0A7S0SVR7_9CHLO</name>
<evidence type="ECO:0000313" key="5">
    <source>
        <dbReference type="EMBL" id="CAD8716586.1"/>
    </source>
</evidence>
<evidence type="ECO:0000256" key="1">
    <source>
        <dbReference type="ARBA" id="ARBA00022837"/>
    </source>
</evidence>
<keyword evidence="3" id="KW-0472">Membrane</keyword>
<feature type="region of interest" description="Disordered" evidence="2">
    <location>
        <begin position="291"/>
        <end position="320"/>
    </location>
</feature>
<accession>A0A7S0SVR7</accession>
<gene>
    <name evidence="5" type="ORF">MANT1106_LOCUS17354</name>
</gene>
<feature type="transmembrane region" description="Helical" evidence="3">
    <location>
        <begin position="1382"/>
        <end position="1407"/>
    </location>
</feature>
<evidence type="ECO:0000256" key="3">
    <source>
        <dbReference type="SAM" id="Phobius"/>
    </source>
</evidence>
<feature type="region of interest" description="Disordered" evidence="2">
    <location>
        <begin position="205"/>
        <end position="231"/>
    </location>
</feature>
<dbReference type="InterPro" id="IPR002048">
    <property type="entry name" value="EF_hand_dom"/>
</dbReference>
<proteinExistence type="predicted"/>
<feature type="transmembrane region" description="Helical" evidence="3">
    <location>
        <begin position="1413"/>
        <end position="1430"/>
    </location>
</feature>
<keyword evidence="3" id="KW-1133">Transmembrane helix</keyword>
<keyword evidence="1" id="KW-0106">Calcium</keyword>
<dbReference type="PROSITE" id="PS50222">
    <property type="entry name" value="EF_HAND_2"/>
    <property type="match status" value="3"/>
</dbReference>
<organism evidence="5">
    <name type="scientific">Mantoniella antarctica</name>
    <dbReference type="NCBI Taxonomy" id="81844"/>
    <lineage>
        <taxon>Eukaryota</taxon>
        <taxon>Viridiplantae</taxon>
        <taxon>Chlorophyta</taxon>
        <taxon>Mamiellophyceae</taxon>
        <taxon>Mamiellales</taxon>
        <taxon>Mamiellaceae</taxon>
        <taxon>Mantoniella</taxon>
    </lineage>
</organism>
<feature type="transmembrane region" description="Helical" evidence="3">
    <location>
        <begin position="917"/>
        <end position="940"/>
    </location>
</feature>
<feature type="transmembrane region" description="Helical" evidence="3">
    <location>
        <begin position="1337"/>
        <end position="1361"/>
    </location>
</feature>
<evidence type="ECO:0000256" key="2">
    <source>
        <dbReference type="SAM" id="MobiDB-lite"/>
    </source>
</evidence>